<protein>
    <submittedName>
        <fullName evidence="6">NADH-quinone oxidoreductase subunit NuoK</fullName>
        <ecNumber evidence="6">1.6.5.11</ecNumber>
    </submittedName>
</protein>
<dbReference type="AlphaFoldDB" id="A0A6N0NUU4"/>
<feature type="transmembrane region" description="Helical" evidence="5">
    <location>
        <begin position="37"/>
        <end position="56"/>
    </location>
</feature>
<feature type="transmembrane region" description="Helical" evidence="5">
    <location>
        <begin position="62"/>
        <end position="87"/>
    </location>
</feature>
<evidence type="ECO:0000313" key="7">
    <source>
        <dbReference type="Proteomes" id="UP000509301"/>
    </source>
</evidence>
<dbReference type="KEGG" id="mten:GWK48_03005"/>
<evidence type="ECO:0000256" key="2">
    <source>
        <dbReference type="ARBA" id="ARBA00022692"/>
    </source>
</evidence>
<dbReference type="GO" id="GO:0016020">
    <property type="term" value="C:membrane"/>
    <property type="evidence" value="ECO:0007669"/>
    <property type="project" value="UniProtKB-SubCell"/>
</dbReference>
<organism evidence="6 7">
    <name type="scientific">Metallosphaera tengchongensis</name>
    <dbReference type="NCBI Taxonomy" id="1532350"/>
    <lineage>
        <taxon>Archaea</taxon>
        <taxon>Thermoproteota</taxon>
        <taxon>Thermoprotei</taxon>
        <taxon>Sulfolobales</taxon>
        <taxon>Sulfolobaceae</taxon>
        <taxon>Metallosphaera</taxon>
    </lineage>
</organism>
<keyword evidence="3 5" id="KW-1133">Transmembrane helix</keyword>
<evidence type="ECO:0000313" key="6">
    <source>
        <dbReference type="EMBL" id="QKQ99498.1"/>
    </source>
</evidence>
<evidence type="ECO:0000256" key="1">
    <source>
        <dbReference type="ARBA" id="ARBA00004141"/>
    </source>
</evidence>
<dbReference type="OrthoDB" id="44109at2157"/>
<feature type="transmembrane region" description="Helical" evidence="5">
    <location>
        <begin position="6"/>
        <end position="25"/>
    </location>
</feature>
<accession>A0A6N0NUU4</accession>
<keyword evidence="4 5" id="KW-0472">Membrane</keyword>
<reference evidence="6 7" key="1">
    <citation type="submission" date="2020-02" db="EMBL/GenBank/DDBJ databases">
        <title>Comparative genome analysis reveals the metabolism and evolution of the thermophilic archaeal genus Metallosphaera.</title>
        <authorList>
            <person name="Jiang C."/>
        </authorList>
    </citation>
    <scope>NUCLEOTIDE SEQUENCE [LARGE SCALE GENOMIC DNA]</scope>
    <source>
        <strain evidence="6 7">Ric-A</strain>
    </source>
</reference>
<dbReference type="EC" id="1.6.5.11" evidence="6"/>
<dbReference type="Proteomes" id="UP000509301">
    <property type="component" value="Chromosome"/>
</dbReference>
<keyword evidence="2 5" id="KW-0812">Transmembrane</keyword>
<dbReference type="Gene3D" id="1.10.287.3510">
    <property type="match status" value="1"/>
</dbReference>
<dbReference type="Pfam" id="PF00420">
    <property type="entry name" value="Oxidored_q2"/>
    <property type="match status" value="1"/>
</dbReference>
<dbReference type="NCBIfam" id="NF004320">
    <property type="entry name" value="PRK05715.1-2"/>
    <property type="match status" value="1"/>
</dbReference>
<gene>
    <name evidence="6" type="primary">nuoK</name>
    <name evidence="6" type="ORF">GWK48_03005</name>
</gene>
<comment type="subcellular location">
    <subcellularLocation>
        <location evidence="1">Membrane</location>
        <topology evidence="1">Multi-pass membrane protein</topology>
    </subcellularLocation>
</comment>
<keyword evidence="6" id="KW-0560">Oxidoreductase</keyword>
<name>A0A6N0NUU4_9CREN</name>
<evidence type="ECO:0000256" key="3">
    <source>
        <dbReference type="ARBA" id="ARBA00022989"/>
    </source>
</evidence>
<sequence>MNMIPADTSLVVSSMLIAIGVYGLMNSKNVIRVLLSSEIILNAAILLVFSLSFFAGKSYTPLIFSVFAIGMALTEVVVAFASVILYYRQKGTLEVD</sequence>
<dbReference type="EMBL" id="CP049074">
    <property type="protein sequence ID" value="QKQ99498.1"/>
    <property type="molecule type" value="Genomic_DNA"/>
</dbReference>
<dbReference type="InterPro" id="IPR039428">
    <property type="entry name" value="NUOK/Mnh_C1-like"/>
</dbReference>
<dbReference type="GO" id="GO:0016491">
    <property type="term" value="F:oxidoreductase activity"/>
    <property type="evidence" value="ECO:0007669"/>
    <property type="project" value="UniProtKB-KW"/>
</dbReference>
<evidence type="ECO:0000256" key="4">
    <source>
        <dbReference type="ARBA" id="ARBA00023136"/>
    </source>
</evidence>
<keyword evidence="7" id="KW-1185">Reference proteome</keyword>
<evidence type="ECO:0000256" key="5">
    <source>
        <dbReference type="SAM" id="Phobius"/>
    </source>
</evidence>
<proteinExistence type="predicted"/>